<evidence type="ECO:0000256" key="3">
    <source>
        <dbReference type="ARBA" id="ARBA00011838"/>
    </source>
</evidence>
<dbReference type="AlphaFoldDB" id="K7ZDR8"/>
<dbReference type="SUPFAM" id="SSF143800">
    <property type="entry name" value="L28p-like"/>
    <property type="match status" value="1"/>
</dbReference>
<name>K7ZDR8_BDEBC</name>
<dbReference type="GO" id="GO:0003735">
    <property type="term" value="F:structural constituent of ribosome"/>
    <property type="evidence" value="ECO:0007669"/>
    <property type="project" value="InterPro"/>
</dbReference>
<dbReference type="STRING" id="1069642.Bdt_0063"/>
<dbReference type="PANTHER" id="PTHR33280:SF6">
    <property type="entry name" value="LARGE RIBOSOMAL SUBUNIT PROTEIN BL31A"/>
    <property type="match status" value="1"/>
</dbReference>
<evidence type="ECO:0000256" key="4">
    <source>
        <dbReference type="ARBA" id="ARBA00022980"/>
    </source>
</evidence>
<evidence type="ECO:0000256" key="1">
    <source>
        <dbReference type="ARBA" id="ARBA00008196"/>
    </source>
</evidence>
<dbReference type="PROSITE" id="PS01143">
    <property type="entry name" value="RIBOSOMAL_L31"/>
    <property type="match status" value="1"/>
</dbReference>
<protein>
    <recommendedName>
        <fullName evidence="6">50S ribosomal protein L31</fullName>
    </recommendedName>
</protein>
<dbReference type="Pfam" id="PF01197">
    <property type="entry name" value="Ribosomal_L31"/>
    <property type="match status" value="1"/>
</dbReference>
<comment type="similarity">
    <text evidence="2">Belongs to the bacterial ribosomal protein bL31 family. Type A subfamily.</text>
</comment>
<evidence type="ECO:0000256" key="5">
    <source>
        <dbReference type="ARBA" id="ARBA00023274"/>
    </source>
</evidence>
<evidence type="ECO:0000313" key="7">
    <source>
        <dbReference type="EMBL" id="AFX99776.1"/>
    </source>
</evidence>
<comment type="subunit">
    <text evidence="3">Part of the 50S ribosomal subunit.</text>
</comment>
<dbReference type="InterPro" id="IPR027493">
    <property type="entry name" value="Ribosomal_bL31_B"/>
</dbReference>
<evidence type="ECO:0000313" key="8">
    <source>
        <dbReference type="Proteomes" id="UP000010074"/>
    </source>
</evidence>
<dbReference type="PANTHER" id="PTHR33280">
    <property type="entry name" value="50S RIBOSOMAL PROTEIN L31, CHLOROPLASTIC"/>
    <property type="match status" value="1"/>
</dbReference>
<keyword evidence="5 6" id="KW-0687">Ribonucleoprotein</keyword>
<dbReference type="InterPro" id="IPR042105">
    <property type="entry name" value="Ribosomal_bL31_sf"/>
</dbReference>
<sequence length="53" mass="6260">MHSSETVKWEDGKEYPLIKVEISSASHPFFTGKQRVMDTEGRIDRFKKRYGKK</sequence>
<evidence type="ECO:0000256" key="6">
    <source>
        <dbReference type="RuleBase" id="RU000564"/>
    </source>
</evidence>
<proteinExistence type="inferred from homology"/>
<dbReference type="GO" id="GO:0005840">
    <property type="term" value="C:ribosome"/>
    <property type="evidence" value="ECO:0007669"/>
    <property type="project" value="UniProtKB-KW"/>
</dbReference>
<dbReference type="EMBL" id="CP002930">
    <property type="protein sequence ID" value="AFX99776.1"/>
    <property type="molecule type" value="Genomic_DNA"/>
</dbReference>
<dbReference type="GO" id="GO:0006412">
    <property type="term" value="P:translation"/>
    <property type="evidence" value="ECO:0007669"/>
    <property type="project" value="InterPro"/>
</dbReference>
<dbReference type="HOGENOM" id="CLU_204072_0_0_7"/>
<reference evidence="7 8" key="1">
    <citation type="journal article" date="2012" name="BMC Genomics">
        <title>Genome analysis of a simultaneously predatory and prey-independent, novel Bdellovibrio bacteriovorus from the River Tiber, supports in silico predictions of both ancient and recent lateral gene transfer from diverse bacteria.</title>
        <authorList>
            <person name="Hobley L."/>
            <person name="Lerner T.R."/>
            <person name="Williams L.E."/>
            <person name="Lambert C."/>
            <person name="Till R."/>
            <person name="Milner D.S."/>
            <person name="Basford S.M."/>
            <person name="Capeness M.J."/>
            <person name="Fenton A.K."/>
            <person name="Atterbury R.J."/>
            <person name="Harris M.A."/>
            <person name="Sockett R.E."/>
        </authorList>
    </citation>
    <scope>NUCLEOTIDE SEQUENCE [LARGE SCALE GENOMIC DNA]</scope>
    <source>
        <strain evidence="7 8">Tiberius</strain>
    </source>
</reference>
<keyword evidence="4 6" id="KW-0689">Ribosomal protein</keyword>
<dbReference type="NCBIfam" id="NF002462">
    <property type="entry name" value="PRK01678.1"/>
    <property type="match status" value="1"/>
</dbReference>
<dbReference type="InterPro" id="IPR034704">
    <property type="entry name" value="Ribosomal_bL28/bL31-like_sf"/>
</dbReference>
<dbReference type="PRINTS" id="PR01249">
    <property type="entry name" value="RIBOSOMALL31"/>
</dbReference>
<evidence type="ECO:0000256" key="2">
    <source>
        <dbReference type="ARBA" id="ARBA00009296"/>
    </source>
</evidence>
<dbReference type="Gene3D" id="4.10.830.30">
    <property type="entry name" value="Ribosomal protein L31"/>
    <property type="match status" value="1"/>
</dbReference>
<gene>
    <name evidence="7" type="primary">rpmE</name>
    <name evidence="7" type="ORF">Bdt_0063</name>
</gene>
<dbReference type="PATRIC" id="fig|1069642.3.peg.63"/>
<dbReference type="GO" id="GO:1990904">
    <property type="term" value="C:ribonucleoprotein complex"/>
    <property type="evidence" value="ECO:0007669"/>
    <property type="project" value="UniProtKB-KW"/>
</dbReference>
<accession>K7ZDR8</accession>
<dbReference type="NCBIfam" id="TIGR00105">
    <property type="entry name" value="L31"/>
    <property type="match status" value="1"/>
</dbReference>
<comment type="similarity">
    <text evidence="1">Belongs to the bacterial ribosomal protein bL31 family. Type B subfamily.</text>
</comment>
<dbReference type="Proteomes" id="UP000010074">
    <property type="component" value="Chromosome"/>
</dbReference>
<organism evidence="7 8">
    <name type="scientific">Bdellovibrio bacteriovorus str. Tiberius</name>
    <dbReference type="NCBI Taxonomy" id="1069642"/>
    <lineage>
        <taxon>Bacteria</taxon>
        <taxon>Pseudomonadati</taxon>
        <taxon>Bdellovibrionota</taxon>
        <taxon>Bdellovibrionia</taxon>
        <taxon>Bdellovibrionales</taxon>
        <taxon>Pseudobdellovibrionaceae</taxon>
        <taxon>Bdellovibrio</taxon>
    </lineage>
</organism>
<dbReference type="InterPro" id="IPR002150">
    <property type="entry name" value="Ribosomal_bL31"/>
</dbReference>
<dbReference type="KEGG" id="bbat:Bdt_0063"/>